<comment type="caution">
    <text evidence="4">The sequence shown here is derived from an EMBL/GenBank/DDBJ whole genome shotgun (WGS) entry which is preliminary data.</text>
</comment>
<accession>A0A428ZHP2</accession>
<evidence type="ECO:0000256" key="1">
    <source>
        <dbReference type="ARBA" id="ARBA00022801"/>
    </source>
</evidence>
<dbReference type="EMBL" id="QHKI01000006">
    <property type="protein sequence ID" value="RSM87491.1"/>
    <property type="molecule type" value="Genomic_DNA"/>
</dbReference>
<dbReference type="InterPro" id="IPR017853">
    <property type="entry name" value="GH"/>
</dbReference>
<gene>
    <name evidence="4" type="ORF">DMH04_10750</name>
</gene>
<evidence type="ECO:0000313" key="5">
    <source>
        <dbReference type="Proteomes" id="UP000287547"/>
    </source>
</evidence>
<keyword evidence="2" id="KW-0326">Glycosidase</keyword>
<protein>
    <submittedName>
        <fullName evidence="4">DUF3459 domain-containing protein</fullName>
    </submittedName>
</protein>
<sequence length="438" mass="48835">MTSWVRHVMWWQVYPLGFLGAEPQQLPAAAEPVHRLAGLHTWLDYLVELGCNGLALGPIFAAETHGYDTVDHFRIDRRLGTESDFDTLVTECRRRGVRLLLDGVFNHVGRDFPAFQDVLRHGRDSSHAGWFHIDFDAGGPDGFRYADFEGHRHLVALNHGEPAVADYVVKVMNHWLDRGADGWRLDAAYAVPLEFWATVSERVKAAHPDAWLLGEVIHGDYPAWVDKGGLDSTTQYELWKAVWSSLNDRNFFELSWALDRHAVFSSQFLPLTFVGNHDVTRLASVLRDSRHVEHAIVVLSTVPGVVSVYAGDEQAFRGVKEDRAGGDDAVRPAFPAEPAGLAPYGWPIYRRHQQLLGLRRRLPWLVDAKIEVVHLTNEQIAYLASAFDGSDAVLVMLNVSDQPQRLSVSPGSVVLAAEGHNGDAAEVPAHGWVIARPH</sequence>
<dbReference type="OrthoDB" id="9802433at2"/>
<proteinExistence type="predicted"/>
<dbReference type="PANTHER" id="PTHR10357:SF210">
    <property type="entry name" value="MALTODEXTRIN GLUCOSIDASE"/>
    <property type="match status" value="1"/>
</dbReference>
<keyword evidence="1" id="KW-0378">Hydrolase</keyword>
<feature type="domain" description="Glycosyl hydrolase family 13 catalytic" evidence="3">
    <location>
        <begin position="12"/>
        <end position="359"/>
    </location>
</feature>
<organism evidence="4 5">
    <name type="scientific">Kibdelosporangium aridum</name>
    <dbReference type="NCBI Taxonomy" id="2030"/>
    <lineage>
        <taxon>Bacteria</taxon>
        <taxon>Bacillati</taxon>
        <taxon>Actinomycetota</taxon>
        <taxon>Actinomycetes</taxon>
        <taxon>Pseudonocardiales</taxon>
        <taxon>Pseudonocardiaceae</taxon>
        <taxon>Kibdelosporangium</taxon>
    </lineage>
</organism>
<dbReference type="AlphaFoldDB" id="A0A428ZHP2"/>
<dbReference type="GO" id="GO:0016798">
    <property type="term" value="F:hydrolase activity, acting on glycosyl bonds"/>
    <property type="evidence" value="ECO:0007669"/>
    <property type="project" value="UniProtKB-KW"/>
</dbReference>
<reference evidence="4 5" key="1">
    <citation type="submission" date="2018-05" db="EMBL/GenBank/DDBJ databases">
        <title>Evolution of GPA BGCs.</title>
        <authorList>
            <person name="Waglechner N."/>
            <person name="Wright G.D."/>
        </authorList>
    </citation>
    <scope>NUCLEOTIDE SEQUENCE [LARGE SCALE GENOMIC DNA]</scope>
    <source>
        <strain evidence="4 5">A82846</strain>
    </source>
</reference>
<name>A0A428ZHP2_KIBAR</name>
<dbReference type="GO" id="GO:0005975">
    <property type="term" value="P:carbohydrate metabolic process"/>
    <property type="evidence" value="ECO:0007669"/>
    <property type="project" value="InterPro"/>
</dbReference>
<dbReference type="Gene3D" id="3.20.20.80">
    <property type="entry name" value="Glycosidases"/>
    <property type="match status" value="1"/>
</dbReference>
<evidence type="ECO:0000256" key="2">
    <source>
        <dbReference type="ARBA" id="ARBA00023295"/>
    </source>
</evidence>
<evidence type="ECO:0000259" key="3">
    <source>
        <dbReference type="SMART" id="SM00642"/>
    </source>
</evidence>
<dbReference type="CDD" id="cd11354">
    <property type="entry name" value="AmyAc_bac_CMD_like"/>
    <property type="match status" value="1"/>
</dbReference>
<dbReference type="RefSeq" id="WP_037264084.1">
    <property type="nucleotide sequence ID" value="NZ_QHKI01000006.1"/>
</dbReference>
<dbReference type="Proteomes" id="UP000287547">
    <property type="component" value="Unassembled WGS sequence"/>
</dbReference>
<dbReference type="Pfam" id="PF00128">
    <property type="entry name" value="Alpha-amylase"/>
    <property type="match status" value="1"/>
</dbReference>
<dbReference type="InterPro" id="IPR006047">
    <property type="entry name" value="GH13_cat_dom"/>
</dbReference>
<dbReference type="SUPFAM" id="SSF51445">
    <property type="entry name" value="(Trans)glycosidases"/>
    <property type="match status" value="1"/>
</dbReference>
<dbReference type="PANTHER" id="PTHR10357">
    <property type="entry name" value="ALPHA-AMYLASE FAMILY MEMBER"/>
    <property type="match status" value="1"/>
</dbReference>
<dbReference type="SMART" id="SM00642">
    <property type="entry name" value="Aamy"/>
    <property type="match status" value="1"/>
</dbReference>
<evidence type="ECO:0000313" key="4">
    <source>
        <dbReference type="EMBL" id="RSM87491.1"/>
    </source>
</evidence>